<feature type="region of interest" description="Disordered" evidence="2">
    <location>
        <begin position="696"/>
        <end position="716"/>
    </location>
</feature>
<keyword evidence="1" id="KW-0175">Coiled coil</keyword>
<feature type="region of interest" description="Disordered" evidence="2">
    <location>
        <begin position="52"/>
        <end position="72"/>
    </location>
</feature>
<name>A0A087UM31_STEMI</name>
<dbReference type="EMBL" id="KK120521">
    <property type="protein sequence ID" value="KFM78420.1"/>
    <property type="molecule type" value="Genomic_DNA"/>
</dbReference>
<feature type="region of interest" description="Disordered" evidence="2">
    <location>
        <begin position="261"/>
        <end position="295"/>
    </location>
</feature>
<reference evidence="3 4" key="1">
    <citation type="submission" date="2013-11" db="EMBL/GenBank/DDBJ databases">
        <title>Genome sequencing of Stegodyphus mimosarum.</title>
        <authorList>
            <person name="Bechsgaard J."/>
        </authorList>
    </citation>
    <scope>NUCLEOTIDE SEQUENCE [LARGE SCALE GENOMIC DNA]</scope>
</reference>
<dbReference type="SUPFAM" id="SSF57667">
    <property type="entry name" value="beta-beta-alpha zinc fingers"/>
    <property type="match status" value="1"/>
</dbReference>
<dbReference type="OrthoDB" id="10412208at2759"/>
<feature type="coiled-coil region" evidence="1">
    <location>
        <begin position="832"/>
        <end position="873"/>
    </location>
</feature>
<dbReference type="Gene3D" id="3.30.160.60">
    <property type="entry name" value="Classic Zinc Finger"/>
    <property type="match status" value="1"/>
</dbReference>
<feature type="compositionally biased region" description="Polar residues" evidence="2">
    <location>
        <begin position="267"/>
        <end position="278"/>
    </location>
</feature>
<organism evidence="3 4">
    <name type="scientific">Stegodyphus mimosarum</name>
    <name type="common">African social velvet spider</name>
    <dbReference type="NCBI Taxonomy" id="407821"/>
    <lineage>
        <taxon>Eukaryota</taxon>
        <taxon>Metazoa</taxon>
        <taxon>Ecdysozoa</taxon>
        <taxon>Arthropoda</taxon>
        <taxon>Chelicerata</taxon>
        <taxon>Arachnida</taxon>
        <taxon>Araneae</taxon>
        <taxon>Araneomorphae</taxon>
        <taxon>Entelegynae</taxon>
        <taxon>Eresoidea</taxon>
        <taxon>Eresidae</taxon>
        <taxon>Stegodyphus</taxon>
    </lineage>
</organism>
<keyword evidence="4" id="KW-1185">Reference proteome</keyword>
<gene>
    <name evidence="3" type="ORF">X975_02670</name>
</gene>
<evidence type="ECO:0000256" key="2">
    <source>
        <dbReference type="SAM" id="MobiDB-lite"/>
    </source>
</evidence>
<dbReference type="AlphaFoldDB" id="A0A087UM31"/>
<dbReference type="OMA" id="NIFEAYE"/>
<proteinExistence type="predicted"/>
<evidence type="ECO:0000313" key="3">
    <source>
        <dbReference type="EMBL" id="KFM78420.1"/>
    </source>
</evidence>
<feature type="region of interest" description="Disordered" evidence="2">
    <location>
        <begin position="332"/>
        <end position="361"/>
    </location>
</feature>
<evidence type="ECO:0000256" key="1">
    <source>
        <dbReference type="SAM" id="Coils"/>
    </source>
</evidence>
<feature type="compositionally biased region" description="Basic and acidic residues" evidence="2">
    <location>
        <begin position="59"/>
        <end position="71"/>
    </location>
</feature>
<feature type="compositionally biased region" description="Basic and acidic residues" evidence="2">
    <location>
        <begin position="346"/>
        <end position="361"/>
    </location>
</feature>
<evidence type="ECO:0000313" key="4">
    <source>
        <dbReference type="Proteomes" id="UP000054359"/>
    </source>
</evidence>
<protein>
    <submittedName>
        <fullName evidence="3">Uncharacterized protein</fullName>
    </submittedName>
</protein>
<dbReference type="Proteomes" id="UP000054359">
    <property type="component" value="Unassembled WGS sequence"/>
</dbReference>
<feature type="region of interest" description="Disordered" evidence="2">
    <location>
        <begin position="424"/>
        <end position="448"/>
    </location>
</feature>
<sequence>MSSDSVLQSETVVIDGVAQAGKKNIPACDICYITATSFRHLKQHFEGRKHKQKLKKWKDRSSKKLTEKKSEPVQNIQTDFSSNEFSHSGVRNERLNAEGDRYFSRSEMDRSFDQNHLPYYDREFRFNASSRSWREDRYTYYGPNYQINDNFKQSANKNTYRDNWLENSNNCSKWNYASRYSDDYDTRNAEVKHYHSKNILNKPYEKRSRFHKTYSPVPEPSSSKSMNNEDIYTSENIFHSNVNIESPQNSSLYGVQKNNKYEDKSCRNSSDVSISGDSNEQKNKKKLSKSSEIASNSSAVCKPSINLDVIEEMPLTLRSVLKAKRLSTDAEHINLSPSTSGASKEIGSDRSNEKRPIISENMPDRIARLINPSNQKDKAAVSHLITELSKTKKKLNLSRLKLQSSDMGNEKDKESNEMMHEITGSSVDVPRSEEESLSPNFPAENGHPLERNNIFEAYERQPECSSQNLKQSDSNNINTTDFLLEKSPQVIESISKKKKSIRISTSPKFSKQEKKPAFEECSADVRDAAAVVNGNTYDGSKANKRKKTSTSRASKKHRCSSAECLEACINDAINQSCNSNVVETDNSSQVTESQGVTNSATVNCEIFVKNEPPDPDIWDSGNIYAEAVDNAGEASRNVFDHSLPPVESMMNMFAAGMVKVEKDNDFSDPVIDTIKEMDPQEFSKFFSDKIHSTTTILESSKPQDTPDESSISGSNIKSSSVHILNMNTDAASPAINDEFHLNKINQNSFLNTDSIATNVNVVDASTTANLRKTLESLSNGENIHSLTDLLSATNSRNEKKLLVTNEDLQPLSNEPPQLEVLVNKLTEITTFEEKVKNDLQEARQKIHEYQTLLETWRDKKRHLLEEEEKLRAKRNEIIKAMPKVLPKGTSESCMVQSKCGTSDHCLSSTVEADTIQKTGADLNNKNSSEIASLVLDTDEDSITQNDITDKDDEDICILSPTIVPDNTAIPVIDLEASPVKDANVETSTLDEYCLFHCFCFSQ</sequence>
<accession>A0A087UM31</accession>
<feature type="non-terminal residue" evidence="3">
    <location>
        <position position="1002"/>
    </location>
</feature>
<feature type="region of interest" description="Disordered" evidence="2">
    <location>
        <begin position="205"/>
        <end position="228"/>
    </location>
</feature>
<dbReference type="InterPro" id="IPR036236">
    <property type="entry name" value="Znf_C2H2_sf"/>
</dbReference>